<evidence type="ECO:0000313" key="4">
    <source>
        <dbReference type="Proteomes" id="UP000248758"/>
    </source>
</evidence>
<dbReference type="GO" id="GO:0016787">
    <property type="term" value="F:hydrolase activity"/>
    <property type="evidence" value="ECO:0007669"/>
    <property type="project" value="UniProtKB-KW"/>
</dbReference>
<organism evidence="3 4">
    <name type="scientific">Tatumella ptyseos</name>
    <dbReference type="NCBI Taxonomy" id="82987"/>
    <lineage>
        <taxon>Bacteria</taxon>
        <taxon>Pseudomonadati</taxon>
        <taxon>Pseudomonadota</taxon>
        <taxon>Gammaproteobacteria</taxon>
        <taxon>Enterobacterales</taxon>
        <taxon>Erwiniaceae</taxon>
        <taxon>Tatumella</taxon>
    </lineage>
</organism>
<evidence type="ECO:0000313" key="3">
    <source>
        <dbReference type="EMBL" id="SQK73893.1"/>
    </source>
</evidence>
<gene>
    <name evidence="3" type="primary">copA_3</name>
    <name evidence="3" type="ORF">NCTC11468_01113</name>
</gene>
<accession>A0A2X5P6F6</accession>
<dbReference type="CDD" id="cd00371">
    <property type="entry name" value="HMA"/>
    <property type="match status" value="1"/>
</dbReference>
<keyword evidence="1" id="KW-0479">Metal-binding</keyword>
<name>A0A2X5P6F6_9GAMM</name>
<dbReference type="Gene3D" id="3.30.70.100">
    <property type="match status" value="1"/>
</dbReference>
<evidence type="ECO:0000256" key="1">
    <source>
        <dbReference type="ARBA" id="ARBA00022723"/>
    </source>
</evidence>
<reference evidence="3 4" key="1">
    <citation type="submission" date="2018-06" db="EMBL/GenBank/DDBJ databases">
        <authorList>
            <consortium name="Pathogen Informatics"/>
            <person name="Doyle S."/>
        </authorList>
    </citation>
    <scope>NUCLEOTIDE SEQUENCE [LARGE SCALE GENOMIC DNA]</scope>
    <source>
        <strain evidence="3 4">NCTC11468</strain>
    </source>
</reference>
<keyword evidence="3" id="KW-0378">Hydrolase</keyword>
<dbReference type="InterPro" id="IPR036163">
    <property type="entry name" value="HMA_dom_sf"/>
</dbReference>
<proteinExistence type="predicted"/>
<dbReference type="SUPFAM" id="SSF55008">
    <property type="entry name" value="HMA, heavy metal-associated domain"/>
    <property type="match status" value="1"/>
</dbReference>
<dbReference type="Pfam" id="PF00403">
    <property type="entry name" value="HMA"/>
    <property type="match status" value="1"/>
</dbReference>
<dbReference type="PROSITE" id="PS01047">
    <property type="entry name" value="HMA_1"/>
    <property type="match status" value="1"/>
</dbReference>
<evidence type="ECO:0000259" key="2">
    <source>
        <dbReference type="PROSITE" id="PS50846"/>
    </source>
</evidence>
<dbReference type="EC" id="3.6.3.-" evidence="3"/>
<dbReference type="AlphaFoldDB" id="A0A2X5P6F6"/>
<dbReference type="InterPro" id="IPR017969">
    <property type="entry name" value="Heavy-metal-associated_CS"/>
</dbReference>
<dbReference type="PROSITE" id="PS50846">
    <property type="entry name" value="HMA_2"/>
    <property type="match status" value="1"/>
</dbReference>
<dbReference type="KEGG" id="tpty:NCTC11468_01113"/>
<dbReference type="GO" id="GO:0046872">
    <property type="term" value="F:metal ion binding"/>
    <property type="evidence" value="ECO:0007669"/>
    <property type="project" value="UniProtKB-KW"/>
</dbReference>
<feature type="domain" description="HMA" evidence="2">
    <location>
        <begin position="3"/>
        <end position="64"/>
    </location>
</feature>
<dbReference type="Proteomes" id="UP000248758">
    <property type="component" value="Chromosome 1"/>
</dbReference>
<dbReference type="InterPro" id="IPR006121">
    <property type="entry name" value="HMA_dom"/>
</dbReference>
<dbReference type="EMBL" id="LS483499">
    <property type="protein sequence ID" value="SQK73893.1"/>
    <property type="molecule type" value="Genomic_DNA"/>
</dbReference>
<sequence>MSDTTQLKLEGLSCGHCIRRVKEVLEQRSDVTAAEVTLEQAQVTGTARAADLIADIEQAGYHASQQTGESHQSLNR</sequence>
<protein>
    <submittedName>
        <fullName evidence="3">Copper-exporting P-type ATPase A</fullName>
        <ecNumber evidence="3">3.6.3.-</ecNumber>
    </submittedName>
</protein>